<reference evidence="2" key="1">
    <citation type="journal article" date="2019" name="Int. J. Syst. Evol. Microbiol.">
        <title>The Global Catalogue of Microorganisms (GCM) 10K type strain sequencing project: providing services to taxonomists for standard genome sequencing and annotation.</title>
        <authorList>
            <consortium name="The Broad Institute Genomics Platform"/>
            <consortium name="The Broad Institute Genome Sequencing Center for Infectious Disease"/>
            <person name="Wu L."/>
            <person name="Ma J."/>
        </authorList>
    </citation>
    <scope>NUCLEOTIDE SEQUENCE [LARGE SCALE GENOMIC DNA]</scope>
    <source>
        <strain evidence="2">CCUG 53903</strain>
    </source>
</reference>
<dbReference type="EMBL" id="JBHSPA010000084">
    <property type="protein sequence ID" value="MFC5832690.1"/>
    <property type="molecule type" value="Genomic_DNA"/>
</dbReference>
<dbReference type="Proteomes" id="UP001596058">
    <property type="component" value="Unassembled WGS sequence"/>
</dbReference>
<sequence>MAAEGDILSAEVETAPGRQSQAAAVLTRLGVKVLHVGTTISVSAPRDVWERVFGLPQAEVPGELSGLVVAVHLAEPPDFHAL</sequence>
<accession>A0ABW1D6T6</accession>
<gene>
    <name evidence="1" type="ORF">ACFPZ3_53305</name>
</gene>
<name>A0ABW1D6T6_9ACTN</name>
<protein>
    <submittedName>
        <fullName evidence="1">Uncharacterized protein</fullName>
    </submittedName>
</protein>
<evidence type="ECO:0000313" key="2">
    <source>
        <dbReference type="Proteomes" id="UP001596058"/>
    </source>
</evidence>
<proteinExistence type="predicted"/>
<comment type="caution">
    <text evidence="1">The sequence shown here is derived from an EMBL/GenBank/DDBJ whole genome shotgun (WGS) entry which is preliminary data.</text>
</comment>
<keyword evidence="2" id="KW-1185">Reference proteome</keyword>
<evidence type="ECO:0000313" key="1">
    <source>
        <dbReference type="EMBL" id="MFC5832690.1"/>
    </source>
</evidence>
<dbReference type="RefSeq" id="WP_379522124.1">
    <property type="nucleotide sequence ID" value="NZ_JBHSPA010000084.1"/>
</dbReference>
<organism evidence="1 2">
    <name type="scientific">Nonomuraea insulae</name>
    <dbReference type="NCBI Taxonomy" id="1616787"/>
    <lineage>
        <taxon>Bacteria</taxon>
        <taxon>Bacillati</taxon>
        <taxon>Actinomycetota</taxon>
        <taxon>Actinomycetes</taxon>
        <taxon>Streptosporangiales</taxon>
        <taxon>Streptosporangiaceae</taxon>
        <taxon>Nonomuraea</taxon>
    </lineage>
</organism>